<evidence type="ECO:0000256" key="1">
    <source>
        <dbReference type="SAM" id="MobiDB-lite"/>
    </source>
</evidence>
<dbReference type="AlphaFoldDB" id="A0A542E5W8"/>
<dbReference type="EMBL" id="VFMN01000001">
    <property type="protein sequence ID" value="TQJ10723.1"/>
    <property type="molecule type" value="Genomic_DNA"/>
</dbReference>
<protein>
    <submittedName>
        <fullName evidence="2">Uncharacterized protein</fullName>
    </submittedName>
</protein>
<dbReference type="Proteomes" id="UP000317893">
    <property type="component" value="Unassembled WGS sequence"/>
</dbReference>
<sequence>MVVDVPRRALARPRSLAPEQFAAEAITRATGRIPVRAWVLWETGTEELLDAVATAWTSRAVLVAWGAPPHQHEAWVWAGAVTRVAPPATPSAPRPGQRNAPVEGRRPGR</sequence>
<proteinExistence type="predicted"/>
<evidence type="ECO:0000313" key="3">
    <source>
        <dbReference type="Proteomes" id="UP000317893"/>
    </source>
</evidence>
<organism evidence="2 3">
    <name type="scientific">Lapillicoccus jejuensis</name>
    <dbReference type="NCBI Taxonomy" id="402171"/>
    <lineage>
        <taxon>Bacteria</taxon>
        <taxon>Bacillati</taxon>
        <taxon>Actinomycetota</taxon>
        <taxon>Actinomycetes</taxon>
        <taxon>Micrococcales</taxon>
        <taxon>Intrasporangiaceae</taxon>
        <taxon>Lapillicoccus</taxon>
    </lineage>
</organism>
<feature type="region of interest" description="Disordered" evidence="1">
    <location>
        <begin position="85"/>
        <end position="109"/>
    </location>
</feature>
<gene>
    <name evidence="2" type="ORF">FB458_3859</name>
</gene>
<comment type="caution">
    <text evidence="2">The sequence shown here is derived from an EMBL/GenBank/DDBJ whole genome shotgun (WGS) entry which is preliminary data.</text>
</comment>
<name>A0A542E5W8_9MICO</name>
<evidence type="ECO:0000313" key="2">
    <source>
        <dbReference type="EMBL" id="TQJ10723.1"/>
    </source>
</evidence>
<reference evidence="2 3" key="1">
    <citation type="submission" date="2019-06" db="EMBL/GenBank/DDBJ databases">
        <title>Sequencing the genomes of 1000 actinobacteria strains.</title>
        <authorList>
            <person name="Klenk H.-P."/>
        </authorList>
    </citation>
    <scope>NUCLEOTIDE SEQUENCE [LARGE SCALE GENOMIC DNA]</scope>
    <source>
        <strain evidence="2 3">DSM 18607</strain>
    </source>
</reference>
<keyword evidence="3" id="KW-1185">Reference proteome</keyword>
<accession>A0A542E5W8</accession>